<protein>
    <recommendedName>
        <fullName evidence="4">TonB-dependent receptor plug domain-containing protein</fullName>
    </recommendedName>
</protein>
<dbReference type="AlphaFoldDB" id="A0A1J5E106"/>
<dbReference type="Proteomes" id="UP000183085">
    <property type="component" value="Unassembled WGS sequence"/>
</dbReference>
<comment type="caution">
    <text evidence="2">The sequence shown here is derived from an EMBL/GenBank/DDBJ whole genome shotgun (WGS) entry which is preliminary data.</text>
</comment>
<feature type="chain" id="PRO_5012182032" description="TonB-dependent receptor plug domain-containing protein" evidence="1">
    <location>
        <begin position="24"/>
        <end position="75"/>
    </location>
</feature>
<gene>
    <name evidence="2" type="ORF">AUJ95_03550</name>
</gene>
<dbReference type="EMBL" id="MNYI01000088">
    <property type="protein sequence ID" value="OIP41307.1"/>
    <property type="molecule type" value="Genomic_DNA"/>
</dbReference>
<organism evidence="2 3">
    <name type="scientific">Candidatus Desantisbacteria bacterium CG2_30_40_21</name>
    <dbReference type="NCBI Taxonomy" id="1817895"/>
    <lineage>
        <taxon>Bacteria</taxon>
        <taxon>Candidatus Desantisiibacteriota</taxon>
    </lineage>
</organism>
<evidence type="ECO:0000256" key="1">
    <source>
        <dbReference type="SAM" id="SignalP"/>
    </source>
</evidence>
<name>A0A1J5E106_9BACT</name>
<sequence>MYQYQRFVLALMLVLSVCFEVRAQETEELLFLEIPSVLVASRMEEKVTEAPGIVKVWTQEEIRRMGIYTLDELDS</sequence>
<accession>A0A1J5E106</accession>
<evidence type="ECO:0008006" key="4">
    <source>
        <dbReference type="Google" id="ProtNLM"/>
    </source>
</evidence>
<evidence type="ECO:0000313" key="3">
    <source>
        <dbReference type="Proteomes" id="UP000183085"/>
    </source>
</evidence>
<keyword evidence="1" id="KW-0732">Signal</keyword>
<proteinExistence type="predicted"/>
<dbReference type="STRING" id="1817895.AUJ95_03550"/>
<evidence type="ECO:0000313" key="2">
    <source>
        <dbReference type="EMBL" id="OIP41307.1"/>
    </source>
</evidence>
<feature type="signal peptide" evidence="1">
    <location>
        <begin position="1"/>
        <end position="23"/>
    </location>
</feature>
<reference evidence="2 3" key="1">
    <citation type="journal article" date="2016" name="Environ. Microbiol.">
        <title>Genomic resolution of a cold subsurface aquifer community provides metabolic insights for novel microbes adapted to high CO concentrations.</title>
        <authorList>
            <person name="Probst A.J."/>
            <person name="Castelle C.J."/>
            <person name="Singh A."/>
            <person name="Brown C.T."/>
            <person name="Anantharaman K."/>
            <person name="Sharon I."/>
            <person name="Hug L.A."/>
            <person name="Burstein D."/>
            <person name="Emerson J.B."/>
            <person name="Thomas B.C."/>
            <person name="Banfield J.F."/>
        </authorList>
    </citation>
    <scope>NUCLEOTIDE SEQUENCE [LARGE SCALE GENOMIC DNA]</scope>
    <source>
        <strain evidence="2">CG2_30_40_21</strain>
    </source>
</reference>